<dbReference type="Pfam" id="PF00072">
    <property type="entry name" value="Response_reg"/>
    <property type="match status" value="1"/>
</dbReference>
<keyword evidence="1 2" id="KW-0597">Phosphoprotein</keyword>
<dbReference type="InterPro" id="IPR050595">
    <property type="entry name" value="Bact_response_regulator"/>
</dbReference>
<dbReference type="InterPro" id="IPR001789">
    <property type="entry name" value="Sig_transdc_resp-reg_receiver"/>
</dbReference>
<dbReference type="PANTHER" id="PTHR44591:SF25">
    <property type="entry name" value="CHEMOTAXIS TWO-COMPONENT RESPONSE REGULATOR"/>
    <property type="match status" value="1"/>
</dbReference>
<dbReference type="SMART" id="SM00448">
    <property type="entry name" value="REC"/>
    <property type="match status" value="1"/>
</dbReference>
<dbReference type="PANTHER" id="PTHR44591">
    <property type="entry name" value="STRESS RESPONSE REGULATOR PROTEIN 1"/>
    <property type="match status" value="1"/>
</dbReference>
<dbReference type="PROSITE" id="PS50110">
    <property type="entry name" value="RESPONSE_REGULATORY"/>
    <property type="match status" value="1"/>
</dbReference>
<evidence type="ECO:0000313" key="4">
    <source>
        <dbReference type="EMBL" id="MFC6282358.1"/>
    </source>
</evidence>
<name>A0ABW1TZM3_9BURK</name>
<evidence type="ECO:0000256" key="2">
    <source>
        <dbReference type="PROSITE-ProRule" id="PRU00169"/>
    </source>
</evidence>
<evidence type="ECO:0000259" key="3">
    <source>
        <dbReference type="PROSITE" id="PS50110"/>
    </source>
</evidence>
<gene>
    <name evidence="4" type="ORF">ACFQND_14110</name>
</gene>
<protein>
    <submittedName>
        <fullName evidence="4">Response regulator</fullName>
    </submittedName>
</protein>
<comment type="caution">
    <text evidence="4">The sequence shown here is derived from an EMBL/GenBank/DDBJ whole genome shotgun (WGS) entry which is preliminary data.</text>
</comment>
<dbReference type="EMBL" id="JBHSRS010000076">
    <property type="protein sequence ID" value="MFC6282358.1"/>
    <property type="molecule type" value="Genomic_DNA"/>
</dbReference>
<keyword evidence="5" id="KW-1185">Reference proteome</keyword>
<feature type="domain" description="Response regulatory" evidence="3">
    <location>
        <begin position="5"/>
        <end position="121"/>
    </location>
</feature>
<proteinExistence type="predicted"/>
<reference evidence="5" key="1">
    <citation type="journal article" date="2019" name="Int. J. Syst. Evol. Microbiol.">
        <title>The Global Catalogue of Microorganisms (GCM) 10K type strain sequencing project: providing services to taxonomists for standard genome sequencing and annotation.</title>
        <authorList>
            <consortium name="The Broad Institute Genomics Platform"/>
            <consortium name="The Broad Institute Genome Sequencing Center for Infectious Disease"/>
            <person name="Wu L."/>
            <person name="Ma J."/>
        </authorList>
    </citation>
    <scope>NUCLEOTIDE SEQUENCE [LARGE SCALE GENOMIC DNA]</scope>
    <source>
        <strain evidence="5">CCUG 39402</strain>
    </source>
</reference>
<feature type="modified residue" description="4-aspartylphosphate" evidence="2">
    <location>
        <position position="54"/>
    </location>
</feature>
<dbReference type="SUPFAM" id="SSF52172">
    <property type="entry name" value="CheY-like"/>
    <property type="match status" value="1"/>
</dbReference>
<sequence>MKKKTILVVDDSAVMRQLISEMLGTGGYQVLLAGDGESALAQVRKGEVDLVLTDWTMSPMDGGELTRQLRQLPADEPVPILVLSTVNGDASKAEARKAGANGWLCKPIDTETLLAVVGSLMRVVDP</sequence>
<dbReference type="Gene3D" id="3.40.50.2300">
    <property type="match status" value="1"/>
</dbReference>
<accession>A0ABW1TZM3</accession>
<dbReference type="Proteomes" id="UP001596270">
    <property type="component" value="Unassembled WGS sequence"/>
</dbReference>
<dbReference type="RefSeq" id="WP_371437510.1">
    <property type="nucleotide sequence ID" value="NZ_JBHSRS010000076.1"/>
</dbReference>
<evidence type="ECO:0000256" key="1">
    <source>
        <dbReference type="ARBA" id="ARBA00022553"/>
    </source>
</evidence>
<organism evidence="4 5">
    <name type="scientific">Polaromonas aquatica</name>
    <dbReference type="NCBI Taxonomy" id="332657"/>
    <lineage>
        <taxon>Bacteria</taxon>
        <taxon>Pseudomonadati</taxon>
        <taxon>Pseudomonadota</taxon>
        <taxon>Betaproteobacteria</taxon>
        <taxon>Burkholderiales</taxon>
        <taxon>Comamonadaceae</taxon>
        <taxon>Polaromonas</taxon>
    </lineage>
</organism>
<dbReference type="InterPro" id="IPR011006">
    <property type="entry name" value="CheY-like_superfamily"/>
</dbReference>
<evidence type="ECO:0000313" key="5">
    <source>
        <dbReference type="Proteomes" id="UP001596270"/>
    </source>
</evidence>